<feature type="compositionally biased region" description="Basic and acidic residues" evidence="1">
    <location>
        <begin position="423"/>
        <end position="434"/>
    </location>
</feature>
<reference evidence="2" key="1">
    <citation type="journal article" date="2021" name="Nat. Commun.">
        <title>Genetic determinants of endophytism in the Arabidopsis root mycobiome.</title>
        <authorList>
            <person name="Mesny F."/>
            <person name="Miyauchi S."/>
            <person name="Thiergart T."/>
            <person name="Pickel B."/>
            <person name="Atanasova L."/>
            <person name="Karlsson M."/>
            <person name="Huettel B."/>
            <person name="Barry K.W."/>
            <person name="Haridas S."/>
            <person name="Chen C."/>
            <person name="Bauer D."/>
            <person name="Andreopoulos W."/>
            <person name="Pangilinan J."/>
            <person name="LaButti K."/>
            <person name="Riley R."/>
            <person name="Lipzen A."/>
            <person name="Clum A."/>
            <person name="Drula E."/>
            <person name="Henrissat B."/>
            <person name="Kohler A."/>
            <person name="Grigoriev I.V."/>
            <person name="Martin F.M."/>
            <person name="Hacquard S."/>
        </authorList>
    </citation>
    <scope>NUCLEOTIDE SEQUENCE</scope>
    <source>
        <strain evidence="2">MPI-CAGE-CH-0235</strain>
    </source>
</reference>
<dbReference type="EMBL" id="JAGPNK010000003">
    <property type="protein sequence ID" value="KAH7324240.1"/>
    <property type="molecule type" value="Genomic_DNA"/>
</dbReference>
<dbReference type="Proteomes" id="UP000813444">
    <property type="component" value="Unassembled WGS sequence"/>
</dbReference>
<feature type="compositionally biased region" description="Basic and acidic residues" evidence="1">
    <location>
        <begin position="361"/>
        <end position="380"/>
    </location>
</feature>
<dbReference type="SUPFAM" id="SSF57997">
    <property type="entry name" value="Tropomyosin"/>
    <property type="match status" value="1"/>
</dbReference>
<comment type="caution">
    <text evidence="2">The sequence shown here is derived from an EMBL/GenBank/DDBJ whole genome shotgun (WGS) entry which is preliminary data.</text>
</comment>
<sequence>MMANMQAPNSPEDVEMANSELVDPRIDDLAKPCLPPVKQTECAAQQTEKSESPLPESQDEIKRLQEELSLAKEQYTNSQDEIKGLQEELSSAKEQYANSQDEIKGLQEELSSAKGQFTKSQVDLRMARKQWKQAAQELNKQRTSAAAFHAVTDDYLKQQIGELRYDIRCLAERYFGNLPLRPWPTPHRQSHDTRQAIIMPNEYGQCPASAELAESFLWRVIGKKIFWKYQWATRYPGRGLLYLQDHLEPPEQVVDEDGVQTPLQLDALRKYHMWRATTAQMIFKADNDKEEQEAWTRVANHLIKQYIDPVATELIPVPKEGQFHSLLHEIIVKALKLDRELSQQLAVVRWVFEDARVDAPADASEDAHQDRDAQSSRDGVRVIVAPGVTKRGKSSGEDFGEVIELMPAEVVVVRNLLSRESRRESGAPHAEHGIGGEGSWSHSSKRGYFGW</sequence>
<name>A0A8K0SXD9_9HYPO</name>
<feature type="region of interest" description="Disordered" evidence="1">
    <location>
        <begin position="1"/>
        <end position="60"/>
    </location>
</feature>
<protein>
    <submittedName>
        <fullName evidence="2">Uncharacterized protein</fullName>
    </submittedName>
</protein>
<proteinExistence type="predicted"/>
<feature type="region of interest" description="Disordered" evidence="1">
    <location>
        <begin position="423"/>
        <end position="451"/>
    </location>
</feature>
<organism evidence="2 3">
    <name type="scientific">Stachybotrys elegans</name>
    <dbReference type="NCBI Taxonomy" id="80388"/>
    <lineage>
        <taxon>Eukaryota</taxon>
        <taxon>Fungi</taxon>
        <taxon>Dikarya</taxon>
        <taxon>Ascomycota</taxon>
        <taxon>Pezizomycotina</taxon>
        <taxon>Sordariomycetes</taxon>
        <taxon>Hypocreomycetidae</taxon>
        <taxon>Hypocreales</taxon>
        <taxon>Stachybotryaceae</taxon>
        <taxon>Stachybotrys</taxon>
    </lineage>
</organism>
<keyword evidence="3" id="KW-1185">Reference proteome</keyword>
<accession>A0A8K0SXD9</accession>
<dbReference type="AlphaFoldDB" id="A0A8K0SXD9"/>
<dbReference type="Gene3D" id="1.10.287.1490">
    <property type="match status" value="1"/>
</dbReference>
<evidence type="ECO:0000256" key="1">
    <source>
        <dbReference type="SAM" id="MobiDB-lite"/>
    </source>
</evidence>
<gene>
    <name evidence="2" type="ORF">B0I35DRAFT_423771</name>
</gene>
<evidence type="ECO:0000313" key="3">
    <source>
        <dbReference type="Proteomes" id="UP000813444"/>
    </source>
</evidence>
<feature type="region of interest" description="Disordered" evidence="1">
    <location>
        <begin position="361"/>
        <end position="381"/>
    </location>
</feature>
<evidence type="ECO:0000313" key="2">
    <source>
        <dbReference type="EMBL" id="KAH7324240.1"/>
    </source>
</evidence>
<dbReference type="OrthoDB" id="5213630at2759"/>